<keyword evidence="5" id="KW-0547">Nucleotide-binding</keyword>
<protein>
    <submittedName>
        <fullName evidence="14">Lipid A export permease/ATP-binding protein MsbA</fullName>
    </submittedName>
</protein>
<evidence type="ECO:0000256" key="9">
    <source>
        <dbReference type="ARBA" id="ARBA00023055"/>
    </source>
</evidence>
<keyword evidence="10 11" id="KW-0472">Membrane</keyword>
<feature type="domain" description="ABC transporter" evidence="12">
    <location>
        <begin position="336"/>
        <end position="569"/>
    </location>
</feature>
<feature type="transmembrane region" description="Helical" evidence="11">
    <location>
        <begin position="131"/>
        <end position="153"/>
    </location>
</feature>
<dbReference type="InterPro" id="IPR017871">
    <property type="entry name" value="ABC_transporter-like_CS"/>
</dbReference>
<gene>
    <name evidence="14" type="primary">msbA</name>
    <name evidence="14" type="ORF">JFN93_14635</name>
</gene>
<keyword evidence="15" id="KW-1185">Reference proteome</keyword>
<dbReference type="InterPro" id="IPR003439">
    <property type="entry name" value="ABC_transporter-like_ATP-bd"/>
</dbReference>
<dbReference type="PANTHER" id="PTHR43394:SF1">
    <property type="entry name" value="ATP-BINDING CASSETTE SUB-FAMILY B MEMBER 10, MITOCHONDRIAL"/>
    <property type="match status" value="1"/>
</dbReference>
<dbReference type="InterPro" id="IPR003593">
    <property type="entry name" value="AAA+_ATPase"/>
</dbReference>
<dbReference type="CDD" id="cd18552">
    <property type="entry name" value="ABC_6TM_MsbA_like"/>
    <property type="match status" value="1"/>
</dbReference>
<comment type="caution">
    <text evidence="14">The sequence shown here is derived from an EMBL/GenBank/DDBJ whole genome shotgun (WGS) entry which is preliminary data.</text>
</comment>
<dbReference type="GO" id="GO:0005886">
    <property type="term" value="C:plasma membrane"/>
    <property type="evidence" value="ECO:0007669"/>
    <property type="project" value="UniProtKB-SubCell"/>
</dbReference>
<evidence type="ECO:0000256" key="8">
    <source>
        <dbReference type="ARBA" id="ARBA00022989"/>
    </source>
</evidence>
<evidence type="ECO:0000259" key="12">
    <source>
        <dbReference type="PROSITE" id="PS50893"/>
    </source>
</evidence>
<evidence type="ECO:0000256" key="1">
    <source>
        <dbReference type="ARBA" id="ARBA00004651"/>
    </source>
</evidence>
<evidence type="ECO:0000256" key="10">
    <source>
        <dbReference type="ARBA" id="ARBA00023136"/>
    </source>
</evidence>
<accession>A0A8J7J8J2</accession>
<evidence type="ECO:0000256" key="5">
    <source>
        <dbReference type="ARBA" id="ARBA00022741"/>
    </source>
</evidence>
<dbReference type="InterPro" id="IPR027417">
    <property type="entry name" value="P-loop_NTPase"/>
</dbReference>
<dbReference type="AlphaFoldDB" id="A0A8J7J8J2"/>
<dbReference type="GO" id="GO:0015421">
    <property type="term" value="F:ABC-type oligopeptide transporter activity"/>
    <property type="evidence" value="ECO:0007669"/>
    <property type="project" value="TreeGrafter"/>
</dbReference>
<keyword evidence="7" id="KW-1278">Translocase</keyword>
<feature type="domain" description="ABC transmembrane type-1" evidence="13">
    <location>
        <begin position="20"/>
        <end position="302"/>
    </location>
</feature>
<feature type="transmembrane region" description="Helical" evidence="11">
    <location>
        <begin position="242"/>
        <end position="261"/>
    </location>
</feature>
<keyword evidence="4 11" id="KW-0812">Transmembrane</keyword>
<dbReference type="GO" id="GO:0034040">
    <property type="term" value="F:ATPase-coupled lipid transmembrane transporter activity"/>
    <property type="evidence" value="ECO:0007669"/>
    <property type="project" value="InterPro"/>
</dbReference>
<keyword evidence="2" id="KW-0813">Transport</keyword>
<dbReference type="GO" id="GO:0016887">
    <property type="term" value="F:ATP hydrolysis activity"/>
    <property type="evidence" value="ECO:0007669"/>
    <property type="project" value="InterPro"/>
</dbReference>
<dbReference type="InterPro" id="IPR011917">
    <property type="entry name" value="ABC_transpr_lipidA"/>
</dbReference>
<dbReference type="Gene3D" id="1.20.1560.10">
    <property type="entry name" value="ABC transporter type 1, transmembrane domain"/>
    <property type="match status" value="1"/>
</dbReference>
<evidence type="ECO:0000256" key="2">
    <source>
        <dbReference type="ARBA" id="ARBA00022448"/>
    </source>
</evidence>
<comment type="subcellular location">
    <subcellularLocation>
        <location evidence="1">Cell membrane</location>
        <topology evidence="1">Multi-pass membrane protein</topology>
    </subcellularLocation>
</comment>
<evidence type="ECO:0000256" key="7">
    <source>
        <dbReference type="ARBA" id="ARBA00022967"/>
    </source>
</evidence>
<evidence type="ECO:0000256" key="11">
    <source>
        <dbReference type="SAM" id="Phobius"/>
    </source>
</evidence>
<dbReference type="FunFam" id="3.40.50.300:FF:000287">
    <property type="entry name" value="Multidrug ABC transporter ATP-binding protein"/>
    <property type="match status" value="1"/>
</dbReference>
<dbReference type="NCBIfam" id="TIGR02203">
    <property type="entry name" value="MsbA_lipidA"/>
    <property type="match status" value="1"/>
</dbReference>
<evidence type="ECO:0000313" key="15">
    <source>
        <dbReference type="Proteomes" id="UP000636888"/>
    </source>
</evidence>
<dbReference type="InterPro" id="IPR011527">
    <property type="entry name" value="ABC1_TM_dom"/>
</dbReference>
<keyword evidence="6" id="KW-0067">ATP-binding</keyword>
<feature type="transmembrane region" description="Helical" evidence="11">
    <location>
        <begin position="20"/>
        <end position="41"/>
    </location>
</feature>
<dbReference type="GO" id="GO:0005524">
    <property type="term" value="F:ATP binding"/>
    <property type="evidence" value="ECO:0007669"/>
    <property type="project" value="UniProtKB-KW"/>
</dbReference>
<sequence>MTHIFKRLFNYIRPYWKRIALAMVASSTYGAMDGAFAYLVAPVLEKIFKSKDMVIFSVLPLGIIAIFAIRGLCRYTNDYFMRTAGQLAVQDVRNDIYKRNIFLGLGFFYRQQTGALMSRVLNDVAAMQEGVAVIITSTLRDFIGTIALFGVIFYRNWQLALISFLVIPVTVIPAQLLSKKLKAIARSSQEKLGGISGHLQETFTGIKVIKAFGVEHREIDRFNAANRLYYVWMRKWIKYSNLNSPIMEVITSVGIAAVVWFGGSKVMAGKMSAAEFFSFITAMALVYSPLKRLVQSYNDFQRCVGAAERVFEIIDEEPEIVDAPNAVTLGRVRGEVELKGVSFRFGEEDVLKNVSLSAQRGEVIALVGPSGSGKTTLVSLIMRFYDVNEGAVLVDGHDVRSVSLASLLSQIALVDQETVLFNETVANNIRYGKPDATDAEVEAAARAAFAYDFIMQMPDGFQTNIGDRGVRLSGGQRQRLCIARALIKDAPILILDEATSALDTESEQMVQNALNNLMQNRTVFVIAHRLSTILNADRILVLEKGRIVESGSHQELLEREGLYQKLYNMQFQDGPVELAVGAP</sequence>
<keyword evidence="3" id="KW-1003">Cell membrane</keyword>
<dbReference type="EMBL" id="JAEMHM010000011">
    <property type="protein sequence ID" value="MBJ6725951.1"/>
    <property type="molecule type" value="Genomic_DNA"/>
</dbReference>
<keyword evidence="9" id="KW-0445">Lipid transport</keyword>
<feature type="transmembrane region" description="Helical" evidence="11">
    <location>
        <begin position="159"/>
        <end position="177"/>
    </location>
</feature>
<dbReference type="PROSITE" id="PS50893">
    <property type="entry name" value="ABC_TRANSPORTER_2"/>
    <property type="match status" value="1"/>
</dbReference>
<evidence type="ECO:0000256" key="4">
    <source>
        <dbReference type="ARBA" id="ARBA00022692"/>
    </source>
</evidence>
<dbReference type="Proteomes" id="UP000636888">
    <property type="component" value="Unassembled WGS sequence"/>
</dbReference>
<reference evidence="14" key="1">
    <citation type="submission" date="2020-12" db="EMBL/GenBank/DDBJ databases">
        <title>Geomonas sp. Red875, isolated from river sediment.</title>
        <authorList>
            <person name="Xu Z."/>
            <person name="Zhang Z."/>
            <person name="Masuda Y."/>
            <person name="Itoh H."/>
            <person name="Senoo K."/>
        </authorList>
    </citation>
    <scope>NUCLEOTIDE SEQUENCE</scope>
    <source>
        <strain evidence="14">Red875</strain>
    </source>
</reference>
<dbReference type="PROSITE" id="PS50929">
    <property type="entry name" value="ABC_TM1F"/>
    <property type="match status" value="1"/>
</dbReference>
<dbReference type="RefSeq" id="WP_199384841.1">
    <property type="nucleotide sequence ID" value="NZ_JAEMHM010000011.1"/>
</dbReference>
<evidence type="ECO:0000313" key="14">
    <source>
        <dbReference type="EMBL" id="MBJ6725951.1"/>
    </source>
</evidence>
<feature type="transmembrane region" description="Helical" evidence="11">
    <location>
        <begin position="53"/>
        <end position="73"/>
    </location>
</feature>
<dbReference type="SMART" id="SM00382">
    <property type="entry name" value="AAA"/>
    <property type="match status" value="1"/>
</dbReference>
<dbReference type="SUPFAM" id="SSF52540">
    <property type="entry name" value="P-loop containing nucleoside triphosphate hydrolases"/>
    <property type="match status" value="1"/>
</dbReference>
<evidence type="ECO:0000256" key="6">
    <source>
        <dbReference type="ARBA" id="ARBA00022840"/>
    </source>
</evidence>
<organism evidence="14 15">
    <name type="scientific">Geomesophilobacter sediminis</name>
    <dbReference type="NCBI Taxonomy" id="2798584"/>
    <lineage>
        <taxon>Bacteria</taxon>
        <taxon>Pseudomonadati</taxon>
        <taxon>Thermodesulfobacteriota</taxon>
        <taxon>Desulfuromonadia</taxon>
        <taxon>Geobacterales</taxon>
        <taxon>Geobacteraceae</taxon>
        <taxon>Geomesophilobacter</taxon>
    </lineage>
</organism>
<name>A0A8J7J8J2_9BACT</name>
<dbReference type="PROSITE" id="PS00211">
    <property type="entry name" value="ABC_TRANSPORTER_1"/>
    <property type="match status" value="1"/>
</dbReference>
<dbReference type="Gene3D" id="3.40.50.300">
    <property type="entry name" value="P-loop containing nucleotide triphosphate hydrolases"/>
    <property type="match status" value="1"/>
</dbReference>
<dbReference type="Pfam" id="PF00664">
    <property type="entry name" value="ABC_membrane"/>
    <property type="match status" value="1"/>
</dbReference>
<dbReference type="SUPFAM" id="SSF90123">
    <property type="entry name" value="ABC transporter transmembrane region"/>
    <property type="match status" value="1"/>
</dbReference>
<dbReference type="InterPro" id="IPR036640">
    <property type="entry name" value="ABC1_TM_sf"/>
</dbReference>
<evidence type="ECO:0000256" key="3">
    <source>
        <dbReference type="ARBA" id="ARBA00022475"/>
    </source>
</evidence>
<dbReference type="Pfam" id="PF00005">
    <property type="entry name" value="ABC_tran"/>
    <property type="match status" value="1"/>
</dbReference>
<proteinExistence type="predicted"/>
<evidence type="ECO:0000259" key="13">
    <source>
        <dbReference type="PROSITE" id="PS50929"/>
    </source>
</evidence>
<dbReference type="InterPro" id="IPR039421">
    <property type="entry name" value="Type_1_exporter"/>
</dbReference>
<keyword evidence="8 11" id="KW-1133">Transmembrane helix</keyword>
<dbReference type="PANTHER" id="PTHR43394">
    <property type="entry name" value="ATP-DEPENDENT PERMEASE MDL1, MITOCHONDRIAL"/>
    <property type="match status" value="1"/>
</dbReference>